<dbReference type="RefSeq" id="XP_062728504.1">
    <property type="nucleotide sequence ID" value="XM_062873204.1"/>
</dbReference>
<evidence type="ECO:0000313" key="3">
    <source>
        <dbReference type="Proteomes" id="UP001322138"/>
    </source>
</evidence>
<organism evidence="2 3">
    <name type="scientific">Podospora bellae-mahoneyi</name>
    <dbReference type="NCBI Taxonomy" id="2093777"/>
    <lineage>
        <taxon>Eukaryota</taxon>
        <taxon>Fungi</taxon>
        <taxon>Dikarya</taxon>
        <taxon>Ascomycota</taxon>
        <taxon>Pezizomycotina</taxon>
        <taxon>Sordariomycetes</taxon>
        <taxon>Sordariomycetidae</taxon>
        <taxon>Sordariales</taxon>
        <taxon>Podosporaceae</taxon>
        <taxon>Podospora</taxon>
    </lineage>
</organism>
<protein>
    <submittedName>
        <fullName evidence="2">Uncharacterized protein</fullName>
    </submittedName>
</protein>
<proteinExistence type="predicted"/>
<comment type="caution">
    <text evidence="2">The sequence shown here is derived from an EMBL/GenBank/DDBJ whole genome shotgun (WGS) entry which is preliminary data.</text>
</comment>
<dbReference type="GeneID" id="87892605"/>
<dbReference type="Proteomes" id="UP001322138">
    <property type="component" value="Unassembled WGS sequence"/>
</dbReference>
<sequence>MADVVIFLYAIGSRKLRFQLSIAPRSTARRKKFSHHTTPFPPPPPPSTTFFLDQPRKFQSLLRP</sequence>
<name>A0ABR0F699_9PEZI</name>
<gene>
    <name evidence="2" type="ORF">QC761_0109160</name>
</gene>
<evidence type="ECO:0000313" key="2">
    <source>
        <dbReference type="EMBL" id="KAK4639528.1"/>
    </source>
</evidence>
<keyword evidence="3" id="KW-1185">Reference proteome</keyword>
<evidence type="ECO:0000256" key="1">
    <source>
        <dbReference type="SAM" id="MobiDB-lite"/>
    </source>
</evidence>
<reference evidence="2 3" key="1">
    <citation type="journal article" date="2023" name="bioRxiv">
        <title>High-quality genome assemblies of four members of thePodospora anserinaspecies complex.</title>
        <authorList>
            <person name="Ament-Velasquez S.L."/>
            <person name="Vogan A.A."/>
            <person name="Wallerman O."/>
            <person name="Hartmann F."/>
            <person name="Gautier V."/>
            <person name="Silar P."/>
            <person name="Giraud T."/>
            <person name="Johannesson H."/>
        </authorList>
    </citation>
    <scope>NUCLEOTIDE SEQUENCE [LARGE SCALE GENOMIC DNA]</scope>
    <source>
        <strain evidence="2 3">CBS 112042</strain>
    </source>
</reference>
<feature type="region of interest" description="Disordered" evidence="1">
    <location>
        <begin position="29"/>
        <end position="52"/>
    </location>
</feature>
<accession>A0ABR0F699</accession>
<dbReference type="EMBL" id="JAFFGZ010000009">
    <property type="protein sequence ID" value="KAK4639528.1"/>
    <property type="molecule type" value="Genomic_DNA"/>
</dbReference>